<evidence type="ECO:0000256" key="1">
    <source>
        <dbReference type="PIRSR" id="PIRSR640198-2"/>
    </source>
</evidence>
<evidence type="ECO:0000313" key="5">
    <source>
        <dbReference type="Proteomes" id="UP000190888"/>
    </source>
</evidence>
<dbReference type="GO" id="GO:0005524">
    <property type="term" value="F:ATP binding"/>
    <property type="evidence" value="ECO:0007669"/>
    <property type="project" value="UniProtKB-KW"/>
</dbReference>
<dbReference type="RefSeq" id="WP_078829418.1">
    <property type="nucleotide sequence ID" value="NZ_FUWH01000001.1"/>
</dbReference>
<organism evidence="4 5">
    <name type="scientific">Sediminibacterium ginsengisoli</name>
    <dbReference type="NCBI Taxonomy" id="413434"/>
    <lineage>
        <taxon>Bacteria</taxon>
        <taxon>Pseudomonadati</taxon>
        <taxon>Bacteroidota</taxon>
        <taxon>Chitinophagia</taxon>
        <taxon>Chitinophagales</taxon>
        <taxon>Chitinophagaceae</taxon>
        <taxon>Sediminibacterium</taxon>
    </lineage>
</organism>
<feature type="site" description="Important for autoinhibition of adenylyltransferase activity" evidence="2">
    <location>
        <position position="172"/>
    </location>
</feature>
<dbReference type="EMBL" id="FUWH01000001">
    <property type="protein sequence ID" value="SJZ32181.1"/>
    <property type="molecule type" value="Genomic_DNA"/>
</dbReference>
<protein>
    <submittedName>
        <fullName evidence="4">Fic/DOC family protein</fullName>
    </submittedName>
</protein>
<name>A0A1T4JPZ6_9BACT</name>
<keyword evidence="5" id="KW-1185">Reference proteome</keyword>
<keyword evidence="1" id="KW-0547">Nucleotide-binding</keyword>
<dbReference type="PROSITE" id="PS51459">
    <property type="entry name" value="FIDO"/>
    <property type="match status" value="1"/>
</dbReference>
<dbReference type="STRING" id="413434.SAMN04488132_10151"/>
<dbReference type="InterPro" id="IPR003812">
    <property type="entry name" value="Fido"/>
</dbReference>
<accession>A0A1T4JPZ6</accession>
<dbReference type="OrthoDB" id="9813719at2"/>
<gene>
    <name evidence="4" type="ORF">SAMN04488132_10151</name>
</gene>
<dbReference type="Gene3D" id="1.10.3290.10">
    <property type="entry name" value="Fido-like domain"/>
    <property type="match status" value="1"/>
</dbReference>
<evidence type="ECO:0000259" key="3">
    <source>
        <dbReference type="PROSITE" id="PS51459"/>
    </source>
</evidence>
<dbReference type="Proteomes" id="UP000190888">
    <property type="component" value="Unassembled WGS sequence"/>
</dbReference>
<evidence type="ECO:0000256" key="2">
    <source>
        <dbReference type="PIRSR" id="PIRSR640198-3"/>
    </source>
</evidence>
<evidence type="ECO:0000313" key="4">
    <source>
        <dbReference type="EMBL" id="SJZ32181.1"/>
    </source>
</evidence>
<dbReference type="InterPro" id="IPR036597">
    <property type="entry name" value="Fido-like_dom_sf"/>
</dbReference>
<feature type="domain" description="Fido" evidence="3">
    <location>
        <begin position="221"/>
        <end position="361"/>
    </location>
</feature>
<dbReference type="Pfam" id="PF02661">
    <property type="entry name" value="Fic"/>
    <property type="match status" value="1"/>
</dbReference>
<proteinExistence type="predicted"/>
<sequence length="460" mass="52523">MKKNTIIEEFEKIQSALQQFEKGASVEEIKAALEITLELRTLQRRLSKLQANGIIVTSGKGRSLLYYLAKEPITLKDQKQESEKEPLPLSEKGKRIRHLVSQPIQKRKPVGYNLNFLKSYQPNVDSYLSAGERKILLEFGKTASLDQPAGTYAKEILQRLLIDLSWNSSRLEGNTYSLLDTQRLISQGHSADNKSAADAQMILNHKDAIEFIVQSSDEIGFNRYTITSLHALLSNNLLADPAASGRLRNFGVGITNSVYTPLSIPQQIEEFFEMMLTKAQQINDPFEKAFFIMVHLPYLQPFDDVNKRVSRLAMNIPLNNRNLAPLAFVDVPEEVYLQGILGVYELNQIELLKDVFIWAYERSALRYAALRQSLGEPDTFRMQYRDEIRKLISDIISGGLSRAEAIRRIEADSQVIPEKDRSKFIETIDTELLSLHEGNFARYFIRPSVFKSWKTAWDSE</sequence>
<dbReference type="PANTHER" id="PTHR13504">
    <property type="entry name" value="FIDO DOMAIN-CONTAINING PROTEIN DDB_G0283145"/>
    <property type="match status" value="1"/>
</dbReference>
<reference evidence="4 5" key="1">
    <citation type="submission" date="2017-02" db="EMBL/GenBank/DDBJ databases">
        <authorList>
            <person name="Peterson S.W."/>
        </authorList>
    </citation>
    <scope>NUCLEOTIDE SEQUENCE [LARGE SCALE GENOMIC DNA]</scope>
    <source>
        <strain evidence="4 5">DSM 22335</strain>
    </source>
</reference>
<feature type="binding site" evidence="1">
    <location>
        <begin position="304"/>
        <end position="311"/>
    </location>
    <ligand>
        <name>ATP</name>
        <dbReference type="ChEBI" id="CHEBI:30616"/>
    </ligand>
</feature>
<keyword evidence="1" id="KW-0067">ATP-binding</keyword>
<dbReference type="PANTHER" id="PTHR13504:SF38">
    <property type="entry name" value="FIDO DOMAIN-CONTAINING PROTEIN"/>
    <property type="match status" value="1"/>
</dbReference>
<dbReference type="AlphaFoldDB" id="A0A1T4JPZ6"/>
<dbReference type="SUPFAM" id="SSF140931">
    <property type="entry name" value="Fic-like"/>
    <property type="match status" value="1"/>
</dbReference>
<dbReference type="InterPro" id="IPR040198">
    <property type="entry name" value="Fido_containing"/>
</dbReference>